<organism evidence="1 2">
    <name type="scientific">Zygosaccharomyces mellis</name>
    <dbReference type="NCBI Taxonomy" id="42258"/>
    <lineage>
        <taxon>Eukaryota</taxon>
        <taxon>Fungi</taxon>
        <taxon>Dikarya</taxon>
        <taxon>Ascomycota</taxon>
        <taxon>Saccharomycotina</taxon>
        <taxon>Saccharomycetes</taxon>
        <taxon>Saccharomycetales</taxon>
        <taxon>Saccharomycetaceae</taxon>
        <taxon>Zygosaccharomyces</taxon>
    </lineage>
</organism>
<gene>
    <name evidence="1" type="primary">VAB2</name>
    <name evidence="1" type="ORF">ZYGM_004817</name>
</gene>
<keyword evidence="2" id="KW-1185">Reference proteome</keyword>
<proteinExistence type="predicted"/>
<dbReference type="Proteomes" id="UP000301737">
    <property type="component" value="Unassembled WGS sequence"/>
</dbReference>
<dbReference type="AlphaFoldDB" id="A0A4C2E0R5"/>
<accession>A0A4C2E0R5</accession>
<comment type="caution">
    <text evidence="1">The sequence shown here is derived from an EMBL/GenBank/DDBJ whole genome shotgun (WGS) entry which is preliminary data.</text>
</comment>
<dbReference type="OrthoDB" id="4036527at2759"/>
<reference evidence="1 2" key="1">
    <citation type="submission" date="2019-01" db="EMBL/GenBank/DDBJ databases">
        <title>Draft Genome Sequencing of Zygosaccharomyces mellis Ca-7.</title>
        <authorList>
            <person name="Shiwa Y."/>
            <person name="Kanesaki Y."/>
            <person name="Ishige T."/>
            <person name="Mura K."/>
            <person name="Hori T."/>
            <person name="Tamura T."/>
        </authorList>
    </citation>
    <scope>NUCLEOTIDE SEQUENCE [LARGE SCALE GENOMIC DNA]</scope>
    <source>
        <strain evidence="1 2">Ca-7</strain>
    </source>
</reference>
<dbReference type="EMBL" id="BIMX01000002">
    <property type="protein sequence ID" value="GCE97737.1"/>
    <property type="molecule type" value="Genomic_DNA"/>
</dbReference>
<evidence type="ECO:0000313" key="2">
    <source>
        <dbReference type="Proteomes" id="UP000301737"/>
    </source>
</evidence>
<name>A0A4C2E0R5_9SACH</name>
<sequence length="263" mass="30199">MNGDSSRRTRKRFTFKTIENDKYFEEIKEIPVIPNHRQLLEGSIFNAVQPDFKRLKEDISSLYSVIERDISNENRQIGLVELQLKKSLKRVNHAYNEAAVERNQNKAASYNSRLLGNFFAKEDKVQNSINEIDTLISGLLTNIVQIDHKFPEKSQMLKENLVNEQHYPLLFQLLSEKFPKVSTSLSTSPIPLPPKAVSTQSPQERSSLIRPTYDKIETISLPPNKDKTQFMLPSLRRKNCAPSTSTTLQNINASEIINIKRSK</sequence>
<evidence type="ECO:0000313" key="1">
    <source>
        <dbReference type="EMBL" id="GCE97737.1"/>
    </source>
</evidence>
<protein>
    <submittedName>
        <fullName evidence="1">Vac8p binding</fullName>
    </submittedName>
</protein>